<dbReference type="AlphaFoldDB" id="A0A1T4WHT1"/>
<dbReference type="NCBIfam" id="NF004051">
    <property type="entry name" value="PRK05571.1"/>
    <property type="match status" value="1"/>
</dbReference>
<dbReference type="Pfam" id="PF02502">
    <property type="entry name" value="LacAB_rpiB"/>
    <property type="match status" value="1"/>
</dbReference>
<keyword evidence="2 4" id="KW-0413">Isomerase</keyword>
<dbReference type="GO" id="GO:0019316">
    <property type="term" value="P:D-allose catabolic process"/>
    <property type="evidence" value="ECO:0007669"/>
    <property type="project" value="TreeGrafter"/>
</dbReference>
<comment type="similarity">
    <text evidence="1">Belongs to the LacAB/RpiB family.</text>
</comment>
<dbReference type="GO" id="GO:0009052">
    <property type="term" value="P:pentose-phosphate shunt, non-oxidative branch"/>
    <property type="evidence" value="ECO:0007669"/>
    <property type="project" value="TreeGrafter"/>
</dbReference>
<evidence type="ECO:0000256" key="2">
    <source>
        <dbReference type="ARBA" id="ARBA00023235"/>
    </source>
</evidence>
<dbReference type="PIRSF" id="PIRSF005384">
    <property type="entry name" value="RpiB_LacA_B"/>
    <property type="match status" value="1"/>
</dbReference>
<accession>A0A1T4WHT1</accession>
<evidence type="ECO:0000256" key="3">
    <source>
        <dbReference type="PIRSR" id="PIRSR005384-2"/>
    </source>
</evidence>
<gene>
    <name evidence="4" type="ORF">SAMN02745166_00188</name>
</gene>
<feature type="binding site" evidence="3">
    <location>
        <position position="109"/>
    </location>
    <ligand>
        <name>D-ribulose 5-phosphate</name>
        <dbReference type="ChEBI" id="CHEBI:58121"/>
    </ligand>
</feature>
<dbReference type="Gene3D" id="3.40.1400.10">
    <property type="entry name" value="Sugar-phosphate isomerase, RpiB/LacA/LacB"/>
    <property type="match status" value="1"/>
</dbReference>
<keyword evidence="5" id="KW-1185">Reference proteome</keyword>
<feature type="binding site" evidence="3">
    <location>
        <begin position="8"/>
        <end position="9"/>
    </location>
    <ligand>
        <name>D-ribulose 5-phosphate</name>
        <dbReference type="ChEBI" id="CHEBI:58121"/>
    </ligand>
</feature>
<feature type="binding site" evidence="3">
    <location>
        <position position="136"/>
    </location>
    <ligand>
        <name>D-ribulose 5-phosphate</name>
        <dbReference type="ChEBI" id="CHEBI:58121"/>
    </ligand>
</feature>
<sequence>MNIAIGSDHAGFRYKEAIIEHLKSTGHEVTDFGTYSDASTDYPKFIRPVAEAVAAGKFERGIVLGGSGNGEAIAANRVKGIRCGLCWNLESARLTRLHNDANVLSLGERMMDLPTALQIVDVFLCTPFEGGRHLARIQQLDE</sequence>
<organism evidence="4 5">
    <name type="scientific">Prosthecobacter debontii</name>
    <dbReference type="NCBI Taxonomy" id="48467"/>
    <lineage>
        <taxon>Bacteria</taxon>
        <taxon>Pseudomonadati</taxon>
        <taxon>Verrucomicrobiota</taxon>
        <taxon>Verrucomicrobiia</taxon>
        <taxon>Verrucomicrobiales</taxon>
        <taxon>Verrucomicrobiaceae</taxon>
        <taxon>Prosthecobacter</taxon>
    </lineage>
</organism>
<protein>
    <submittedName>
        <fullName evidence="4">Ribose 5-phosphate isomerase B</fullName>
    </submittedName>
</protein>
<dbReference type="GO" id="GO:0004751">
    <property type="term" value="F:ribose-5-phosphate isomerase activity"/>
    <property type="evidence" value="ECO:0007669"/>
    <property type="project" value="TreeGrafter"/>
</dbReference>
<dbReference type="InterPro" id="IPR036569">
    <property type="entry name" value="RpiB_LacA_LacB_sf"/>
</dbReference>
<dbReference type="Proteomes" id="UP000190774">
    <property type="component" value="Unassembled WGS sequence"/>
</dbReference>
<evidence type="ECO:0000313" key="4">
    <source>
        <dbReference type="EMBL" id="SKA76508.1"/>
    </source>
</evidence>
<evidence type="ECO:0000256" key="1">
    <source>
        <dbReference type="ARBA" id="ARBA00008754"/>
    </source>
</evidence>
<dbReference type="OrthoDB" id="1778624at2"/>
<dbReference type="EMBL" id="FUYE01000001">
    <property type="protein sequence ID" value="SKA76508.1"/>
    <property type="molecule type" value="Genomic_DNA"/>
</dbReference>
<dbReference type="STRING" id="48467.SAMN02745166_00188"/>
<dbReference type="PANTHER" id="PTHR30345">
    <property type="entry name" value="RIBOSE-5-PHOSPHATE ISOMERASE B"/>
    <property type="match status" value="1"/>
</dbReference>
<feature type="binding site" evidence="3">
    <location>
        <position position="132"/>
    </location>
    <ligand>
        <name>D-ribulose 5-phosphate</name>
        <dbReference type="ChEBI" id="CHEBI:58121"/>
    </ligand>
</feature>
<evidence type="ECO:0000313" key="5">
    <source>
        <dbReference type="Proteomes" id="UP000190774"/>
    </source>
</evidence>
<dbReference type="NCBIfam" id="TIGR00689">
    <property type="entry name" value="rpiB_lacA_lacB"/>
    <property type="match status" value="1"/>
</dbReference>
<dbReference type="InterPro" id="IPR004785">
    <property type="entry name" value="RpiB"/>
</dbReference>
<dbReference type="NCBIfam" id="TIGR01120">
    <property type="entry name" value="rpiB"/>
    <property type="match status" value="1"/>
</dbReference>
<reference evidence="5" key="1">
    <citation type="submission" date="2017-02" db="EMBL/GenBank/DDBJ databases">
        <authorList>
            <person name="Varghese N."/>
            <person name="Submissions S."/>
        </authorList>
    </citation>
    <scope>NUCLEOTIDE SEQUENCE [LARGE SCALE GENOMIC DNA]</scope>
    <source>
        <strain evidence="5">ATCC 700200</strain>
    </source>
</reference>
<dbReference type="SUPFAM" id="SSF89623">
    <property type="entry name" value="Ribose/Galactose isomerase RpiB/AlsB"/>
    <property type="match status" value="1"/>
</dbReference>
<dbReference type="InterPro" id="IPR003500">
    <property type="entry name" value="RpiB_LacA_LacB"/>
</dbReference>
<proteinExistence type="inferred from homology"/>
<dbReference type="PANTHER" id="PTHR30345:SF0">
    <property type="entry name" value="DNA DAMAGE-REPAIR_TOLERATION PROTEIN DRT102"/>
    <property type="match status" value="1"/>
</dbReference>
<dbReference type="RefSeq" id="WP_078811425.1">
    <property type="nucleotide sequence ID" value="NZ_FUYE01000001.1"/>
</dbReference>
<feature type="binding site" evidence="3">
    <location>
        <begin position="66"/>
        <end position="70"/>
    </location>
    <ligand>
        <name>D-ribulose 5-phosphate</name>
        <dbReference type="ChEBI" id="CHEBI:58121"/>
    </ligand>
</feature>
<feature type="binding site" evidence="3">
    <location>
        <position position="99"/>
    </location>
    <ligand>
        <name>D-ribulose 5-phosphate</name>
        <dbReference type="ChEBI" id="CHEBI:58121"/>
    </ligand>
</feature>
<name>A0A1T4WHT1_9BACT</name>